<organism evidence="1 2">
    <name type="scientific">Rhizobium wenxiniae</name>
    <dbReference type="NCBI Taxonomy" id="1737357"/>
    <lineage>
        <taxon>Bacteria</taxon>
        <taxon>Pseudomonadati</taxon>
        <taxon>Pseudomonadota</taxon>
        <taxon>Alphaproteobacteria</taxon>
        <taxon>Hyphomicrobiales</taxon>
        <taxon>Rhizobiaceae</taxon>
        <taxon>Rhizobium/Agrobacterium group</taxon>
        <taxon>Rhizobium</taxon>
    </lineage>
</organism>
<evidence type="ECO:0000313" key="2">
    <source>
        <dbReference type="Proteomes" id="UP000547879"/>
    </source>
</evidence>
<proteinExistence type="predicted"/>
<accession>A0A7W9YCZ3</accession>
<dbReference type="Proteomes" id="UP000547879">
    <property type="component" value="Unassembled WGS sequence"/>
</dbReference>
<comment type="caution">
    <text evidence="1">The sequence shown here is derived from an EMBL/GenBank/DDBJ whole genome shotgun (WGS) entry which is preliminary data.</text>
</comment>
<reference evidence="1 2" key="1">
    <citation type="submission" date="2020-08" db="EMBL/GenBank/DDBJ databases">
        <title>Genomic Encyclopedia of Type Strains, Phase IV (KMG-IV): sequencing the most valuable type-strain genomes for metagenomic binning, comparative biology and taxonomic classification.</title>
        <authorList>
            <person name="Goeker M."/>
        </authorList>
    </citation>
    <scope>NUCLEOTIDE SEQUENCE [LARGE SCALE GENOMIC DNA]</scope>
    <source>
        <strain evidence="1 2">DSM 100734</strain>
    </source>
</reference>
<protein>
    <submittedName>
        <fullName evidence="1">H+/gluconate symporter-like permease</fullName>
    </submittedName>
</protein>
<evidence type="ECO:0000313" key="1">
    <source>
        <dbReference type="EMBL" id="MBB6165608.1"/>
    </source>
</evidence>
<keyword evidence="2" id="KW-1185">Reference proteome</keyword>
<name>A0A7W9YCZ3_9HYPH</name>
<dbReference type="AlphaFoldDB" id="A0A7W9YCZ3"/>
<dbReference type="EMBL" id="JACHEG010000010">
    <property type="protein sequence ID" value="MBB6165608.1"/>
    <property type="molecule type" value="Genomic_DNA"/>
</dbReference>
<sequence length="61" mass="6781">MNGTARFVTQRFPMFLLGGIFGKMVDDSGSITSIAPFLTKRLGVKRTMLSAQNGLMKCRWP</sequence>
<gene>
    <name evidence="1" type="ORF">HNQ72_005456</name>
</gene>